<evidence type="ECO:0000256" key="10">
    <source>
        <dbReference type="ARBA" id="ARBA00048164"/>
    </source>
</evidence>
<name>A0AAD6LYZ1_9ROSI</name>
<dbReference type="PIRSF" id="PIRSF015596">
    <property type="entry name" value="5_alpha-SR2"/>
    <property type="match status" value="1"/>
</dbReference>
<evidence type="ECO:0000256" key="9">
    <source>
        <dbReference type="ARBA" id="ARBA00037910"/>
    </source>
</evidence>
<keyword evidence="13" id="KW-0752">Steroid biosynthesis</keyword>
<comment type="subcellular location">
    <subcellularLocation>
        <location evidence="1">Membrane</location>
        <topology evidence="1">Multi-pass membrane protein</topology>
    </subcellularLocation>
</comment>
<evidence type="ECO:0000256" key="11">
    <source>
        <dbReference type="ARBA" id="ARBA00060577"/>
    </source>
</evidence>
<sequence length="298" mass="34974">MVCYHDAPFFFYKMPFFSTSSLQIYHKQQTKQATMALLDQSFFHYSLLAYYLLGPPTFIALRFFQFPYGKHNRLGWGPTIPPPLAWFIMESPSILLPLILFPFGQHFTNPKALLLMSPYLLHYFHRTFIYPLRIYQSTSHQNTKTTIGFPLILTFNGFLTQALNTCIQARWVSHYKSDYDSDGGLFWWKFFGGLVVFLWGMRINMWADTALLVLKRESGGYKVPRGGWFELVTCPNYFGEIVEWLGWAVMTWSWAGFGFFLYTCSNLVPRACANHKWYLQKFAEDYPKNRKAVIPFFV</sequence>
<evidence type="ECO:0000256" key="2">
    <source>
        <dbReference type="ARBA" id="ARBA00004972"/>
    </source>
</evidence>
<dbReference type="AlphaFoldDB" id="A0AAD6LYZ1"/>
<feature type="transmembrane region" description="Helical" evidence="13">
    <location>
        <begin position="244"/>
        <end position="262"/>
    </location>
</feature>
<comment type="pathway">
    <text evidence="9 13">Plant hormone biosynthesis; brassinosteroid biosynthesis.</text>
</comment>
<comment type="caution">
    <text evidence="15">The sequence shown here is derived from an EMBL/GenBank/DDBJ whole genome shotgun (WGS) entry which is preliminary data.</text>
</comment>
<dbReference type="PROSITE" id="PS50244">
    <property type="entry name" value="S5A_REDUCTASE"/>
    <property type="match status" value="1"/>
</dbReference>
<comment type="pathway">
    <text evidence="11">Steroid biosynthesis.</text>
</comment>
<keyword evidence="13" id="KW-0443">Lipid metabolism</keyword>
<feature type="transmembrane region" description="Helical" evidence="13">
    <location>
        <begin position="42"/>
        <end position="64"/>
    </location>
</feature>
<comment type="function">
    <text evidence="13">Involved in a reduction step in the biosynthesis of the plant steroid, brassinolide.</text>
</comment>
<evidence type="ECO:0000313" key="16">
    <source>
        <dbReference type="Proteomes" id="UP001164929"/>
    </source>
</evidence>
<dbReference type="GO" id="GO:0016132">
    <property type="term" value="P:brassinosteroid biosynthetic process"/>
    <property type="evidence" value="ECO:0007669"/>
    <property type="project" value="UniProtKB-KW"/>
</dbReference>
<keyword evidence="13" id="KW-0444">Lipid biosynthesis</keyword>
<comment type="catalytic activity">
    <reaction evidence="10 13">
        <text>a 3-oxo-5alpha-steroid + NADP(+) = a 3-oxo-Delta(4)-steroid + NADPH + H(+)</text>
        <dbReference type="Rhea" id="RHEA:54384"/>
        <dbReference type="ChEBI" id="CHEBI:13601"/>
        <dbReference type="ChEBI" id="CHEBI:15378"/>
        <dbReference type="ChEBI" id="CHEBI:47909"/>
        <dbReference type="ChEBI" id="CHEBI:57783"/>
        <dbReference type="ChEBI" id="CHEBI:58349"/>
        <dbReference type="EC" id="1.3.1.22"/>
    </reaction>
</comment>
<dbReference type="Pfam" id="PF02544">
    <property type="entry name" value="Steroid_dh"/>
    <property type="match status" value="1"/>
</dbReference>
<dbReference type="InterPro" id="IPR001104">
    <property type="entry name" value="3-oxo-5_a-steroid_4-DH_C"/>
</dbReference>
<keyword evidence="6 13" id="KW-1133">Transmembrane helix</keyword>
<gene>
    <name evidence="15" type="ORF">NC653_031645</name>
</gene>
<feature type="transmembrane region" description="Helical" evidence="13">
    <location>
        <begin position="186"/>
        <end position="207"/>
    </location>
</feature>
<feature type="domain" description="3-oxo-5-alpha-steroid 4-dehydrogenase C-terminal" evidence="14">
    <location>
        <begin position="149"/>
        <end position="297"/>
    </location>
</feature>
<dbReference type="FunFam" id="1.20.120.1630:FF:000002">
    <property type="entry name" value="Steroid 5 alpha-reductase 1"/>
    <property type="match status" value="1"/>
</dbReference>
<keyword evidence="5 13" id="KW-0812">Transmembrane</keyword>
<evidence type="ECO:0000256" key="5">
    <source>
        <dbReference type="ARBA" id="ARBA00022692"/>
    </source>
</evidence>
<evidence type="ECO:0000256" key="1">
    <source>
        <dbReference type="ARBA" id="ARBA00004141"/>
    </source>
</evidence>
<evidence type="ECO:0000256" key="12">
    <source>
        <dbReference type="ARBA" id="ARBA00068774"/>
    </source>
</evidence>
<dbReference type="PANTHER" id="PTHR10556">
    <property type="entry name" value="3-OXO-5-ALPHA-STEROID 4-DEHYDROGENASE"/>
    <property type="match status" value="1"/>
</dbReference>
<dbReference type="PANTHER" id="PTHR10556:SF43">
    <property type="entry name" value="STEROID 5-ALPHA-REDUCTASE DET2"/>
    <property type="match status" value="1"/>
</dbReference>
<keyword evidence="13" id="KW-1069">Brassinosteroid biosynthesis</keyword>
<evidence type="ECO:0000256" key="13">
    <source>
        <dbReference type="PIRNR" id="PIRNR015596"/>
    </source>
</evidence>
<protein>
    <recommendedName>
        <fullName evidence="12 13">Steroid 5-alpha-reductase DET2</fullName>
        <ecNumber evidence="4 13">1.3.1.22</ecNumber>
    </recommendedName>
</protein>
<organism evidence="15 16">
    <name type="scientific">Populus alba x Populus x berolinensis</name>
    <dbReference type="NCBI Taxonomy" id="444605"/>
    <lineage>
        <taxon>Eukaryota</taxon>
        <taxon>Viridiplantae</taxon>
        <taxon>Streptophyta</taxon>
        <taxon>Embryophyta</taxon>
        <taxon>Tracheophyta</taxon>
        <taxon>Spermatophyta</taxon>
        <taxon>Magnoliopsida</taxon>
        <taxon>eudicotyledons</taxon>
        <taxon>Gunneridae</taxon>
        <taxon>Pentapetalae</taxon>
        <taxon>rosids</taxon>
        <taxon>fabids</taxon>
        <taxon>Malpighiales</taxon>
        <taxon>Salicaceae</taxon>
        <taxon>Saliceae</taxon>
        <taxon>Populus</taxon>
    </lineage>
</organism>
<comment type="caution">
    <text evidence="13">Lacks conserved residue(s) required for the propagation of feature annotation.</text>
</comment>
<evidence type="ECO:0000256" key="3">
    <source>
        <dbReference type="ARBA" id="ARBA00007742"/>
    </source>
</evidence>
<proteinExistence type="inferred from homology"/>
<evidence type="ECO:0000256" key="8">
    <source>
        <dbReference type="ARBA" id="ARBA00023136"/>
    </source>
</evidence>
<dbReference type="GO" id="GO:0047751">
    <property type="term" value="F:3-oxo-5-alpha-steroid 4-dehydrogenase (NADP+) activity"/>
    <property type="evidence" value="ECO:0007669"/>
    <property type="project" value="UniProtKB-EC"/>
</dbReference>
<keyword evidence="7" id="KW-0560">Oxidoreductase</keyword>
<accession>A0AAD6LYZ1</accession>
<dbReference type="Gene3D" id="1.20.120.1630">
    <property type="match status" value="1"/>
</dbReference>
<dbReference type="Proteomes" id="UP001164929">
    <property type="component" value="Chromosome 13"/>
</dbReference>
<dbReference type="GO" id="GO:0016020">
    <property type="term" value="C:membrane"/>
    <property type="evidence" value="ECO:0007669"/>
    <property type="project" value="UniProtKB-SubCell"/>
</dbReference>
<dbReference type="EMBL" id="JAQIZT010000013">
    <property type="protein sequence ID" value="KAJ6975881.1"/>
    <property type="molecule type" value="Genomic_DNA"/>
</dbReference>
<evidence type="ECO:0000259" key="14">
    <source>
        <dbReference type="Pfam" id="PF02544"/>
    </source>
</evidence>
<evidence type="ECO:0000313" key="15">
    <source>
        <dbReference type="EMBL" id="KAJ6975881.1"/>
    </source>
</evidence>
<comment type="similarity">
    <text evidence="3 13">Belongs to the steroid 5-alpha reductase family.</text>
</comment>
<reference evidence="15" key="1">
    <citation type="journal article" date="2023" name="Mol. Ecol. Resour.">
        <title>Chromosome-level genome assembly of a triploid poplar Populus alba 'Berolinensis'.</title>
        <authorList>
            <person name="Chen S."/>
            <person name="Yu Y."/>
            <person name="Wang X."/>
            <person name="Wang S."/>
            <person name="Zhang T."/>
            <person name="Zhou Y."/>
            <person name="He R."/>
            <person name="Meng N."/>
            <person name="Wang Y."/>
            <person name="Liu W."/>
            <person name="Liu Z."/>
            <person name="Liu J."/>
            <person name="Guo Q."/>
            <person name="Huang H."/>
            <person name="Sederoff R.R."/>
            <person name="Wang G."/>
            <person name="Qu G."/>
            <person name="Chen S."/>
        </authorList>
    </citation>
    <scope>NUCLEOTIDE SEQUENCE</scope>
    <source>
        <strain evidence="15">SC-2020</strain>
    </source>
</reference>
<dbReference type="InterPro" id="IPR039357">
    <property type="entry name" value="SRD5A/TECR"/>
</dbReference>
<dbReference type="EC" id="1.3.1.22" evidence="4 13"/>
<keyword evidence="8 13" id="KW-0472">Membrane</keyword>
<keyword evidence="16" id="KW-1185">Reference proteome</keyword>
<dbReference type="InterPro" id="IPR016636">
    <property type="entry name" value="3-oxo-5-alpha-steroid_4-DH"/>
</dbReference>
<comment type="pathway">
    <text evidence="2">Hormone biosynthesis.</text>
</comment>
<evidence type="ECO:0000256" key="4">
    <source>
        <dbReference type="ARBA" id="ARBA00012049"/>
    </source>
</evidence>
<evidence type="ECO:0000256" key="6">
    <source>
        <dbReference type="ARBA" id="ARBA00022989"/>
    </source>
</evidence>
<evidence type="ECO:0000256" key="7">
    <source>
        <dbReference type="ARBA" id="ARBA00023002"/>
    </source>
</evidence>